<dbReference type="AlphaFoldDB" id="U4KKV0"/>
<comment type="similarity">
    <text evidence="1">Belongs to the type-I restriction system S methylase family.</text>
</comment>
<dbReference type="HOGENOM" id="CLU_015410_2_1_14"/>
<gene>
    <name evidence="11" type="primary">hsdM</name>
    <name evidence="11" type="ORF">BN85408420</name>
</gene>
<evidence type="ECO:0000256" key="5">
    <source>
        <dbReference type="ARBA" id="ARBA00022691"/>
    </source>
</evidence>
<dbReference type="Pfam" id="PF01420">
    <property type="entry name" value="Methylase_S"/>
    <property type="match status" value="1"/>
</dbReference>
<evidence type="ECO:0000259" key="9">
    <source>
        <dbReference type="Pfam" id="PF01420"/>
    </source>
</evidence>
<dbReference type="Gene3D" id="3.40.50.150">
    <property type="entry name" value="Vaccinia Virus protein VP39"/>
    <property type="match status" value="1"/>
</dbReference>
<dbReference type="SUPFAM" id="SSF53335">
    <property type="entry name" value="S-adenosyl-L-methionine-dependent methyltransferases"/>
    <property type="match status" value="1"/>
</dbReference>
<evidence type="ECO:0000256" key="1">
    <source>
        <dbReference type="ARBA" id="ARBA00010923"/>
    </source>
</evidence>
<reference evidence="11 12" key="1">
    <citation type="journal article" date="2013" name="J. Mol. Microbiol. Biotechnol.">
        <title>Analysis of the Complete Genomes of Acholeplasma brassicae , A. palmae and A. laidlawii and Their Comparison to the Obligate Parasites from ' Candidatus Phytoplasma'.</title>
        <authorList>
            <person name="Kube M."/>
            <person name="Siewert C."/>
            <person name="Migdoll A.M."/>
            <person name="Duduk B."/>
            <person name="Holz S."/>
            <person name="Rabus R."/>
            <person name="Seemuller E."/>
            <person name="Mitrovic J."/>
            <person name="Muller I."/>
            <person name="Buttner C."/>
            <person name="Reinhardt R."/>
        </authorList>
    </citation>
    <scope>NUCLEOTIDE SEQUENCE [LARGE SCALE GENOMIC DNA]</scope>
    <source>
        <strain evidence="11 12">J233</strain>
    </source>
</reference>
<evidence type="ECO:0000256" key="7">
    <source>
        <dbReference type="ARBA" id="ARBA00023125"/>
    </source>
</evidence>
<dbReference type="InterPro" id="IPR003356">
    <property type="entry name" value="DNA_methylase_A-5"/>
</dbReference>
<organism evidence="11 12">
    <name type="scientific">Alteracholeplasma palmae (strain ATCC 49389 / J233)</name>
    <name type="common">Acholeplasma palmae</name>
    <dbReference type="NCBI Taxonomy" id="1318466"/>
    <lineage>
        <taxon>Bacteria</taxon>
        <taxon>Bacillati</taxon>
        <taxon>Mycoplasmatota</taxon>
        <taxon>Mollicutes</taxon>
        <taxon>Acholeplasmatales</taxon>
        <taxon>Acholeplasmataceae</taxon>
        <taxon>Acholeplasma</taxon>
    </lineage>
</organism>
<dbReference type="EC" id="2.1.1.72" evidence="2"/>
<keyword evidence="5" id="KW-0949">S-adenosyl-L-methionine</keyword>
<dbReference type="InterPro" id="IPR051537">
    <property type="entry name" value="DNA_Adenine_Mtase"/>
</dbReference>
<proteinExistence type="inferred from homology"/>
<keyword evidence="3 11" id="KW-0489">Methyltransferase</keyword>
<dbReference type="PANTHER" id="PTHR42933:SF1">
    <property type="entry name" value="SITE-SPECIFIC DNA-METHYLTRANSFERASE (ADENINE-SPECIFIC)"/>
    <property type="match status" value="1"/>
</dbReference>
<feature type="domain" description="Type I restriction modification DNA specificity" evidence="9">
    <location>
        <begin position="644"/>
        <end position="773"/>
    </location>
</feature>
<keyword evidence="6" id="KW-0680">Restriction system</keyword>
<keyword evidence="12" id="KW-1185">Reference proteome</keyword>
<dbReference type="Pfam" id="PF02384">
    <property type="entry name" value="N6_Mtase"/>
    <property type="match status" value="1"/>
</dbReference>
<dbReference type="PANTHER" id="PTHR42933">
    <property type="entry name" value="SLR6095 PROTEIN"/>
    <property type="match status" value="1"/>
</dbReference>
<evidence type="ECO:0000259" key="10">
    <source>
        <dbReference type="Pfam" id="PF02384"/>
    </source>
</evidence>
<dbReference type="InterPro" id="IPR029063">
    <property type="entry name" value="SAM-dependent_MTases_sf"/>
</dbReference>
<dbReference type="GO" id="GO:0003677">
    <property type="term" value="F:DNA binding"/>
    <property type="evidence" value="ECO:0007669"/>
    <property type="project" value="UniProtKB-KW"/>
</dbReference>
<dbReference type="KEGG" id="apal:BN85408420"/>
<dbReference type="InterPro" id="IPR000055">
    <property type="entry name" value="Restrct_endonuc_typeI_TRD"/>
</dbReference>
<dbReference type="STRING" id="1318466.BN85408420"/>
<dbReference type="REBASE" id="166002">
    <property type="entry name" value="Apa233ORF8420P"/>
</dbReference>
<dbReference type="PRINTS" id="PR00507">
    <property type="entry name" value="N12N6MTFRASE"/>
</dbReference>
<dbReference type="GO" id="GO:0009007">
    <property type="term" value="F:site-specific DNA-methyltransferase (adenine-specific) activity"/>
    <property type="evidence" value="ECO:0007669"/>
    <property type="project" value="UniProtKB-EC"/>
</dbReference>
<name>U4KKV0_ALTPJ</name>
<evidence type="ECO:0000313" key="12">
    <source>
        <dbReference type="Proteomes" id="UP000032740"/>
    </source>
</evidence>
<dbReference type="SUPFAM" id="SSF116734">
    <property type="entry name" value="DNA methylase specificity domain"/>
    <property type="match status" value="1"/>
</dbReference>
<dbReference type="OrthoDB" id="9814572at2"/>
<dbReference type="CDD" id="cd02440">
    <property type="entry name" value="AdoMet_MTases"/>
    <property type="match status" value="1"/>
</dbReference>
<accession>U4KKV0</accession>
<evidence type="ECO:0000256" key="6">
    <source>
        <dbReference type="ARBA" id="ARBA00022747"/>
    </source>
</evidence>
<dbReference type="InterPro" id="IPR044946">
    <property type="entry name" value="Restrct_endonuc_typeI_TRD_sf"/>
</dbReference>
<sequence length="789" mass="90211">MSERITEEIFIRESGVQLGENDFGYVFPQGDAKNFEKIISSLKKMGGKPDFSDLKDLTSVSTGKAKPEFIITFNKDKNTILVVECKPKARLHSSADFNMPKKFAVDGALFYAKHLKDDYNVIAVAVSGDSKDNIKVNTFYWKKGFESPEELNKAKDTILEPLNYLNLANGMKLQRKFSLQEIRELSLIMHEKLRQIKISEKDKPIFIAGILIALQDAGFRNSWNNISDVSVLINTLIGSIERILNDSDIKREKIDSIKLSFTKIQTNEKLKTISLGESGSLAWFIEQLELRILPMMNHYEYTEDALSIFYHEFIKYSGGDGKGLGIVLTPKHLTEFMCDLGEINKNTNVLDICCGSASFLVTAMAKMCKNANAEEIVNIKKNQIHGVELDMDLYTLAITNMIIRKDGKSNIFHGDCFDPKIFNQISKKNITLGLINPPYSQEDKNELEFVEQHLKYIQPRGLVVAVVPKSSAIGTKYKEVRERLMRNHTLKAVFSMPEDIFYPTGVMVSVMVWQAHTPHDSTKPTFFGYYADDGFVKRKKMGRIDYYNKWEEIKKEWLELYELKRAVDGKTALQCVTHEDEWLCEAYMNVDFSNLSTNDIKKTMRSYMAYTIQSGSMTSEDMKYLNNYIKNLNSSKNRVIDTTNWQRIPISMLFDVKRGKVSSLNSIEEGDTPVVSTTEINNGVIGYYNVEAMYENLMTVSFNGSCGYFAYHPYAFNANSDVGILFPKFDISINRAMFIASLANKIAFKYSYGRKLTLDRLYNENILLPVKDKNIDFEKIDSIMDKVWE</sequence>
<evidence type="ECO:0000313" key="11">
    <source>
        <dbReference type="EMBL" id="CCV64419.1"/>
    </source>
</evidence>
<dbReference type="RefSeq" id="WP_026659555.1">
    <property type="nucleotide sequence ID" value="NC_022538.1"/>
</dbReference>
<dbReference type="Proteomes" id="UP000032740">
    <property type="component" value="Chromosome"/>
</dbReference>
<dbReference type="Gene3D" id="3.90.220.20">
    <property type="entry name" value="DNA methylase specificity domains"/>
    <property type="match status" value="1"/>
</dbReference>
<comment type="catalytic activity">
    <reaction evidence="8">
        <text>a 2'-deoxyadenosine in DNA + S-adenosyl-L-methionine = an N(6)-methyl-2'-deoxyadenosine in DNA + S-adenosyl-L-homocysteine + H(+)</text>
        <dbReference type="Rhea" id="RHEA:15197"/>
        <dbReference type="Rhea" id="RHEA-COMP:12418"/>
        <dbReference type="Rhea" id="RHEA-COMP:12419"/>
        <dbReference type="ChEBI" id="CHEBI:15378"/>
        <dbReference type="ChEBI" id="CHEBI:57856"/>
        <dbReference type="ChEBI" id="CHEBI:59789"/>
        <dbReference type="ChEBI" id="CHEBI:90615"/>
        <dbReference type="ChEBI" id="CHEBI:90616"/>
        <dbReference type="EC" id="2.1.1.72"/>
    </reaction>
</comment>
<keyword evidence="4 11" id="KW-0808">Transferase</keyword>
<dbReference type="GO" id="GO:0032259">
    <property type="term" value="P:methylation"/>
    <property type="evidence" value="ECO:0007669"/>
    <property type="project" value="UniProtKB-KW"/>
</dbReference>
<protein>
    <recommendedName>
        <fullName evidence="2">site-specific DNA-methyltransferase (adenine-specific)</fullName>
        <ecNumber evidence="2">2.1.1.72</ecNumber>
    </recommendedName>
</protein>
<evidence type="ECO:0000256" key="8">
    <source>
        <dbReference type="ARBA" id="ARBA00047942"/>
    </source>
</evidence>
<evidence type="ECO:0000256" key="4">
    <source>
        <dbReference type="ARBA" id="ARBA00022679"/>
    </source>
</evidence>
<evidence type="ECO:0000256" key="2">
    <source>
        <dbReference type="ARBA" id="ARBA00011900"/>
    </source>
</evidence>
<dbReference type="EMBL" id="FO681347">
    <property type="protein sequence ID" value="CCV64419.1"/>
    <property type="molecule type" value="Genomic_DNA"/>
</dbReference>
<evidence type="ECO:0000256" key="3">
    <source>
        <dbReference type="ARBA" id="ARBA00022603"/>
    </source>
</evidence>
<dbReference type="GO" id="GO:0008170">
    <property type="term" value="F:N-methyltransferase activity"/>
    <property type="evidence" value="ECO:0007669"/>
    <property type="project" value="InterPro"/>
</dbReference>
<keyword evidence="7" id="KW-0238">DNA-binding</keyword>
<dbReference type="GO" id="GO:0009307">
    <property type="term" value="P:DNA restriction-modification system"/>
    <property type="evidence" value="ECO:0007669"/>
    <property type="project" value="UniProtKB-KW"/>
</dbReference>
<feature type="domain" description="DNA methylase adenine-specific" evidence="10">
    <location>
        <begin position="304"/>
        <end position="608"/>
    </location>
</feature>